<gene>
    <name evidence="1" type="primary">Contig11200.g11964</name>
    <name evidence="1" type="ORF">STYLEM_7456</name>
</gene>
<evidence type="ECO:0000313" key="1">
    <source>
        <dbReference type="EMBL" id="CDW78478.1"/>
    </source>
</evidence>
<proteinExistence type="predicted"/>
<protein>
    <submittedName>
        <fullName evidence="1">Uncharacterized protein</fullName>
    </submittedName>
</protein>
<organism evidence="1 2">
    <name type="scientific">Stylonychia lemnae</name>
    <name type="common">Ciliate</name>
    <dbReference type="NCBI Taxonomy" id="5949"/>
    <lineage>
        <taxon>Eukaryota</taxon>
        <taxon>Sar</taxon>
        <taxon>Alveolata</taxon>
        <taxon>Ciliophora</taxon>
        <taxon>Intramacronucleata</taxon>
        <taxon>Spirotrichea</taxon>
        <taxon>Stichotrichia</taxon>
        <taxon>Sporadotrichida</taxon>
        <taxon>Oxytrichidae</taxon>
        <taxon>Stylonychinae</taxon>
        <taxon>Stylonychia</taxon>
    </lineage>
</organism>
<sequence length="155" mass="17849">MNIPVPLPVQTLHLSCKSDPAVKWKKDDIIGFVIYSQLQFLKSEGFIQRFRPGYVYIRKAKNLEVNLKKQTSIQIMTKLVTAYFGTNTQSLDICMAYFMRKDKKWVFLPNLTTNINQVIGEAICPAMILFNEQQQNQLLKGIEHWVKGGPQNCPL</sequence>
<accession>A0A078ACD4</accession>
<reference evidence="1 2" key="1">
    <citation type="submission" date="2014-06" db="EMBL/GenBank/DDBJ databases">
        <authorList>
            <person name="Swart Estienne"/>
        </authorList>
    </citation>
    <scope>NUCLEOTIDE SEQUENCE [LARGE SCALE GENOMIC DNA]</scope>
    <source>
        <strain evidence="1 2">130c</strain>
    </source>
</reference>
<keyword evidence="2" id="KW-1185">Reference proteome</keyword>
<dbReference type="AlphaFoldDB" id="A0A078ACD4"/>
<dbReference type="InParanoid" id="A0A078ACD4"/>
<evidence type="ECO:0000313" key="2">
    <source>
        <dbReference type="Proteomes" id="UP000039865"/>
    </source>
</evidence>
<dbReference type="EMBL" id="CCKQ01007135">
    <property type="protein sequence ID" value="CDW78478.1"/>
    <property type="molecule type" value="Genomic_DNA"/>
</dbReference>
<dbReference type="Proteomes" id="UP000039865">
    <property type="component" value="Unassembled WGS sequence"/>
</dbReference>
<name>A0A078ACD4_STYLE</name>